<protein>
    <submittedName>
        <fullName evidence="2">6824_t:CDS:1</fullName>
    </submittedName>
</protein>
<comment type="caution">
    <text evidence="2">The sequence shown here is derived from an EMBL/GenBank/DDBJ whole genome shotgun (WGS) entry which is preliminary data.</text>
</comment>
<proteinExistence type="predicted"/>
<name>A0A9N9GC86_9GLOM</name>
<evidence type="ECO:0000313" key="2">
    <source>
        <dbReference type="EMBL" id="CAG8591975.1"/>
    </source>
</evidence>
<organism evidence="2 3">
    <name type="scientific">Funneliformis caledonium</name>
    <dbReference type="NCBI Taxonomy" id="1117310"/>
    <lineage>
        <taxon>Eukaryota</taxon>
        <taxon>Fungi</taxon>
        <taxon>Fungi incertae sedis</taxon>
        <taxon>Mucoromycota</taxon>
        <taxon>Glomeromycotina</taxon>
        <taxon>Glomeromycetes</taxon>
        <taxon>Glomerales</taxon>
        <taxon>Glomeraceae</taxon>
        <taxon>Funneliformis</taxon>
    </lineage>
</organism>
<dbReference type="PANTHER" id="PTHR11188">
    <property type="entry name" value="ARRESTIN DOMAIN CONTAINING PROTEIN"/>
    <property type="match status" value="1"/>
</dbReference>
<dbReference type="GO" id="GO:0005829">
    <property type="term" value="C:cytosol"/>
    <property type="evidence" value="ECO:0007669"/>
    <property type="project" value="TreeGrafter"/>
</dbReference>
<dbReference type="GO" id="GO:0031625">
    <property type="term" value="F:ubiquitin protein ligase binding"/>
    <property type="evidence" value="ECO:0007669"/>
    <property type="project" value="TreeGrafter"/>
</dbReference>
<dbReference type="SUPFAM" id="SSF81296">
    <property type="entry name" value="E set domains"/>
    <property type="match status" value="1"/>
</dbReference>
<dbReference type="PANTHER" id="PTHR11188:SF17">
    <property type="entry name" value="FI21816P1"/>
    <property type="match status" value="1"/>
</dbReference>
<feature type="domain" description="Arrestin-like N-terminal" evidence="1">
    <location>
        <begin position="78"/>
        <end position="144"/>
    </location>
</feature>
<dbReference type="InterPro" id="IPR050357">
    <property type="entry name" value="Arrestin_domain-protein"/>
</dbReference>
<dbReference type="InterPro" id="IPR014752">
    <property type="entry name" value="Arrestin-like_C"/>
</dbReference>
<sequence>MAHVSTPHPNDYIKSDHHMFFSFHPDSSSFLSGYLGVNTAKISGTLLIRFPQEIEAREIILHFIGREKVEWKDEYIIVNKQEKLWTTSNPIGHELIGDFTLPFEFQVPSDAVESFESHYGSVRYTLKAVIIRKEKKKKNSAEVIVPIWRWSQPPDEELRPLVIKSKFIQQRKHQIEWEAELPQTFFDINSKKFKVKLKMICHRPDLRIRKIISYLKGIIRDKADNLSSEKKQYWYKGEMSGKDIIMVPNGTDTIFEAMVAIDIPSNILPTCQTMYMKIINEMQIKVIFERSNTFVLITKEILVGRNINRELSD</sequence>
<dbReference type="EMBL" id="CAJVPQ010002310">
    <property type="protein sequence ID" value="CAG8591975.1"/>
    <property type="molecule type" value="Genomic_DNA"/>
</dbReference>
<evidence type="ECO:0000313" key="3">
    <source>
        <dbReference type="Proteomes" id="UP000789570"/>
    </source>
</evidence>
<dbReference type="Proteomes" id="UP000789570">
    <property type="component" value="Unassembled WGS sequence"/>
</dbReference>
<dbReference type="GO" id="GO:0005886">
    <property type="term" value="C:plasma membrane"/>
    <property type="evidence" value="ECO:0007669"/>
    <property type="project" value="TreeGrafter"/>
</dbReference>
<accession>A0A9N9GC86</accession>
<dbReference type="AlphaFoldDB" id="A0A9N9GC86"/>
<gene>
    <name evidence="2" type="ORF">FCALED_LOCUS8140</name>
</gene>
<evidence type="ECO:0000259" key="1">
    <source>
        <dbReference type="Pfam" id="PF00339"/>
    </source>
</evidence>
<keyword evidence="3" id="KW-1185">Reference proteome</keyword>
<dbReference type="GO" id="GO:0070086">
    <property type="term" value="P:ubiquitin-dependent endocytosis"/>
    <property type="evidence" value="ECO:0007669"/>
    <property type="project" value="TreeGrafter"/>
</dbReference>
<dbReference type="InterPro" id="IPR011021">
    <property type="entry name" value="Arrestin-like_N"/>
</dbReference>
<dbReference type="InterPro" id="IPR014756">
    <property type="entry name" value="Ig_E-set"/>
</dbReference>
<dbReference type="Pfam" id="PF00339">
    <property type="entry name" value="Arrestin_N"/>
    <property type="match status" value="1"/>
</dbReference>
<dbReference type="GO" id="GO:0030674">
    <property type="term" value="F:protein-macromolecule adaptor activity"/>
    <property type="evidence" value="ECO:0007669"/>
    <property type="project" value="TreeGrafter"/>
</dbReference>
<dbReference type="Gene3D" id="2.60.40.640">
    <property type="match status" value="1"/>
</dbReference>
<dbReference type="OrthoDB" id="2333384at2759"/>
<reference evidence="2" key="1">
    <citation type="submission" date="2021-06" db="EMBL/GenBank/DDBJ databases">
        <authorList>
            <person name="Kallberg Y."/>
            <person name="Tangrot J."/>
            <person name="Rosling A."/>
        </authorList>
    </citation>
    <scope>NUCLEOTIDE SEQUENCE</scope>
    <source>
        <strain evidence="2">UK204</strain>
    </source>
</reference>